<reference evidence="1" key="1">
    <citation type="submission" date="2022-05" db="EMBL/GenBank/DDBJ databases">
        <title>The Musa troglodytarum L. genome provides insights into the mechanism of non-climacteric behaviour and enrichment of carotenoids.</title>
        <authorList>
            <person name="Wang J."/>
        </authorList>
    </citation>
    <scope>NUCLEOTIDE SEQUENCE</scope>
    <source>
        <tissue evidence="1">Leaf</tissue>
    </source>
</reference>
<dbReference type="OrthoDB" id="10465225at2759"/>
<name>A0A9E7EXR2_9LILI</name>
<dbReference type="AlphaFoldDB" id="A0A9E7EXR2"/>
<keyword evidence="2" id="KW-1185">Reference proteome</keyword>
<gene>
    <name evidence="1" type="ORF">MUK42_33122</name>
</gene>
<evidence type="ECO:0000313" key="1">
    <source>
        <dbReference type="EMBL" id="URD85945.1"/>
    </source>
</evidence>
<proteinExistence type="predicted"/>
<accession>A0A9E7EXR2</accession>
<protein>
    <submittedName>
        <fullName evidence="1">Uncharacterized protein</fullName>
    </submittedName>
</protein>
<organism evidence="1 2">
    <name type="scientific">Musa troglodytarum</name>
    <name type="common">fe'i banana</name>
    <dbReference type="NCBI Taxonomy" id="320322"/>
    <lineage>
        <taxon>Eukaryota</taxon>
        <taxon>Viridiplantae</taxon>
        <taxon>Streptophyta</taxon>
        <taxon>Embryophyta</taxon>
        <taxon>Tracheophyta</taxon>
        <taxon>Spermatophyta</taxon>
        <taxon>Magnoliopsida</taxon>
        <taxon>Liliopsida</taxon>
        <taxon>Zingiberales</taxon>
        <taxon>Musaceae</taxon>
        <taxon>Musa</taxon>
    </lineage>
</organism>
<dbReference type="EMBL" id="CP097504">
    <property type="protein sequence ID" value="URD85945.1"/>
    <property type="molecule type" value="Genomic_DNA"/>
</dbReference>
<evidence type="ECO:0000313" key="2">
    <source>
        <dbReference type="Proteomes" id="UP001055439"/>
    </source>
</evidence>
<sequence length="93" mass="10850">MEDKRPLWPCITFVSESQCPPQMVTSAFAKVDECDMLPLLEKPLWALKLAQERGKRNRKLVHHSFENSWVREQKKPQQMEALNSIVAGTTHFR</sequence>
<dbReference type="Proteomes" id="UP001055439">
    <property type="component" value="Chromosome 2"/>
</dbReference>